<sequence>MTQITIVVEPVAASFFCKEDWGQEKDRGQDERFLFLPGYKFLVLDAGDLLLSM</sequence>
<evidence type="ECO:0000313" key="1">
    <source>
        <dbReference type="EMBL" id="KAH3807479.1"/>
    </source>
</evidence>
<name>A0A9D4G1N0_DREPO</name>
<protein>
    <submittedName>
        <fullName evidence="1">Uncharacterized protein</fullName>
    </submittedName>
</protein>
<evidence type="ECO:0000313" key="2">
    <source>
        <dbReference type="Proteomes" id="UP000828390"/>
    </source>
</evidence>
<dbReference type="AlphaFoldDB" id="A0A9D4G1N0"/>
<comment type="caution">
    <text evidence="1">The sequence shown here is derived from an EMBL/GenBank/DDBJ whole genome shotgun (WGS) entry which is preliminary data.</text>
</comment>
<gene>
    <name evidence="1" type="ORF">DPMN_135820</name>
</gene>
<accession>A0A9D4G1N0</accession>
<dbReference type="EMBL" id="JAIWYP010000006">
    <property type="protein sequence ID" value="KAH3807479.1"/>
    <property type="molecule type" value="Genomic_DNA"/>
</dbReference>
<reference evidence="1" key="1">
    <citation type="journal article" date="2019" name="bioRxiv">
        <title>The Genome of the Zebra Mussel, Dreissena polymorpha: A Resource for Invasive Species Research.</title>
        <authorList>
            <person name="McCartney M.A."/>
            <person name="Auch B."/>
            <person name="Kono T."/>
            <person name="Mallez S."/>
            <person name="Zhang Y."/>
            <person name="Obille A."/>
            <person name="Becker A."/>
            <person name="Abrahante J.E."/>
            <person name="Garbe J."/>
            <person name="Badalamenti J.P."/>
            <person name="Herman A."/>
            <person name="Mangelson H."/>
            <person name="Liachko I."/>
            <person name="Sullivan S."/>
            <person name="Sone E.D."/>
            <person name="Koren S."/>
            <person name="Silverstein K.A.T."/>
            <person name="Beckman K.B."/>
            <person name="Gohl D.M."/>
        </authorList>
    </citation>
    <scope>NUCLEOTIDE SEQUENCE</scope>
    <source>
        <strain evidence="1">Duluth1</strain>
        <tissue evidence="1">Whole animal</tissue>
    </source>
</reference>
<reference evidence="1" key="2">
    <citation type="submission" date="2020-11" db="EMBL/GenBank/DDBJ databases">
        <authorList>
            <person name="McCartney M.A."/>
            <person name="Auch B."/>
            <person name="Kono T."/>
            <person name="Mallez S."/>
            <person name="Becker A."/>
            <person name="Gohl D.M."/>
            <person name="Silverstein K.A.T."/>
            <person name="Koren S."/>
            <person name="Bechman K.B."/>
            <person name="Herman A."/>
            <person name="Abrahante J.E."/>
            <person name="Garbe J."/>
        </authorList>
    </citation>
    <scope>NUCLEOTIDE SEQUENCE</scope>
    <source>
        <strain evidence="1">Duluth1</strain>
        <tissue evidence="1">Whole animal</tissue>
    </source>
</reference>
<dbReference type="Proteomes" id="UP000828390">
    <property type="component" value="Unassembled WGS sequence"/>
</dbReference>
<proteinExistence type="predicted"/>
<organism evidence="1 2">
    <name type="scientific">Dreissena polymorpha</name>
    <name type="common">Zebra mussel</name>
    <name type="synonym">Mytilus polymorpha</name>
    <dbReference type="NCBI Taxonomy" id="45954"/>
    <lineage>
        <taxon>Eukaryota</taxon>
        <taxon>Metazoa</taxon>
        <taxon>Spiralia</taxon>
        <taxon>Lophotrochozoa</taxon>
        <taxon>Mollusca</taxon>
        <taxon>Bivalvia</taxon>
        <taxon>Autobranchia</taxon>
        <taxon>Heteroconchia</taxon>
        <taxon>Euheterodonta</taxon>
        <taxon>Imparidentia</taxon>
        <taxon>Neoheterodontei</taxon>
        <taxon>Myida</taxon>
        <taxon>Dreissenoidea</taxon>
        <taxon>Dreissenidae</taxon>
        <taxon>Dreissena</taxon>
    </lineage>
</organism>
<keyword evidence="2" id="KW-1185">Reference proteome</keyword>